<dbReference type="AlphaFoldDB" id="A0A9N8P1T1"/>
<reference evidence="1 2" key="1">
    <citation type="submission" date="2020-06" db="EMBL/GenBank/DDBJ databases">
        <authorList>
            <person name="Criscuolo A."/>
        </authorList>
    </citation>
    <scope>NUCLEOTIDE SEQUENCE [LARGE SCALE GENOMIC DNA]</scope>
    <source>
        <strain evidence="1">PXU-55</strain>
    </source>
</reference>
<evidence type="ECO:0000313" key="1">
    <source>
        <dbReference type="EMBL" id="CAC9974461.1"/>
    </source>
</evidence>
<comment type="caution">
    <text evidence="1">The sequence shown here is derived from an EMBL/GenBank/DDBJ whole genome shotgun (WGS) entry which is preliminary data.</text>
</comment>
<dbReference type="Proteomes" id="UP000533639">
    <property type="component" value="Unassembled WGS sequence"/>
</dbReference>
<accession>A0A9N8P1T1</accession>
<keyword evidence="2" id="KW-1185">Reference proteome</keyword>
<organism evidence="1 2">
    <name type="scientific">Flavobacterium panici</name>
    <dbReference type="NCBI Taxonomy" id="2654843"/>
    <lineage>
        <taxon>Bacteria</taxon>
        <taxon>Pseudomonadati</taxon>
        <taxon>Bacteroidota</taxon>
        <taxon>Flavobacteriia</taxon>
        <taxon>Flavobacteriales</taxon>
        <taxon>Flavobacteriaceae</taxon>
        <taxon>Flavobacterium</taxon>
    </lineage>
</organism>
<name>A0A9N8P1T1_9FLAO</name>
<sequence length="210" mass="25031">MVQKEFIIRRGITDNYPRKLFINENELKFESKDLRNDSFVTFKKDQILEYSYGVKWMQYKFTFGREYIISIRSNDNQVIKINFKTYFGRKKDEYHKLCNDILLSLWDFYFGDLTSNYIQKSEQGEEFKIGEVIFNKDGLSIISNSSLKQKNVLIPWEKVRTKRYSTYFAIYSKDDAVNVNRGYSYLNDWNTTVLLNVLNAVLAKKNIVND</sequence>
<dbReference type="EMBL" id="CAIJDE010000040">
    <property type="protein sequence ID" value="CAC9974461.1"/>
    <property type="molecule type" value="Genomic_DNA"/>
</dbReference>
<gene>
    <name evidence="1" type="ORF">FLAPXU55_02158</name>
</gene>
<evidence type="ECO:0000313" key="2">
    <source>
        <dbReference type="Proteomes" id="UP000533639"/>
    </source>
</evidence>
<protein>
    <submittedName>
        <fullName evidence="1">Uncharacterized protein</fullName>
    </submittedName>
</protein>
<proteinExistence type="predicted"/>
<dbReference type="RefSeq" id="WP_180857667.1">
    <property type="nucleotide sequence ID" value="NZ_CAIJDE010000040.1"/>
</dbReference>